<evidence type="ECO:0000256" key="7">
    <source>
        <dbReference type="ARBA" id="ARBA00022840"/>
    </source>
</evidence>
<dbReference type="GO" id="GO:0035556">
    <property type="term" value="P:intracellular signal transduction"/>
    <property type="evidence" value="ECO:0007669"/>
    <property type="project" value="TreeGrafter"/>
</dbReference>
<evidence type="ECO:0000259" key="14">
    <source>
        <dbReference type="PROSITE" id="PS50011"/>
    </source>
</evidence>
<evidence type="ECO:0000313" key="16">
    <source>
        <dbReference type="EMBL" id="KAK3088827.1"/>
    </source>
</evidence>
<comment type="caution">
    <text evidence="16">The sequence shown here is derived from an EMBL/GenBank/DDBJ whole genome shotgun (WGS) entry which is preliminary data.</text>
</comment>
<keyword evidence="7 12" id="KW-0067">ATP-binding</keyword>
<evidence type="ECO:0000256" key="13">
    <source>
        <dbReference type="SAM" id="MobiDB-lite"/>
    </source>
</evidence>
<dbReference type="PANTHER" id="PTHR45807:SF7">
    <property type="entry name" value="TYROSINE-PROTEIN KINASE HOPSCOTCH"/>
    <property type="match status" value="1"/>
</dbReference>
<proteinExistence type="predicted"/>
<keyword evidence="10" id="KW-0829">Tyrosine-protein kinase</keyword>
<feature type="compositionally biased region" description="Pro residues" evidence="13">
    <location>
        <begin position="1390"/>
        <end position="1405"/>
    </location>
</feature>
<keyword evidence="9" id="KW-0472">Membrane</keyword>
<evidence type="ECO:0000256" key="6">
    <source>
        <dbReference type="ARBA" id="ARBA00022777"/>
    </source>
</evidence>
<feature type="domain" description="Protein kinase" evidence="14">
    <location>
        <begin position="649"/>
        <end position="935"/>
    </location>
</feature>
<dbReference type="Pfam" id="PF07714">
    <property type="entry name" value="PK_Tyr_Ser-Thr"/>
    <property type="match status" value="3"/>
</dbReference>
<feature type="binding site" evidence="12">
    <location>
        <position position="1458"/>
    </location>
    <ligand>
        <name>ATP</name>
        <dbReference type="ChEBI" id="CHEBI:30616"/>
    </ligand>
</feature>
<sequence length="1698" mass="194756">MSAISGKPLLSTSSSPTNSGVTSDTTPKSDGSSSQCVFESVQTQITDLTEKSTALLQVDSDSALHNGYSTSSSNCEMSVSAPFTTAPESQPPQEAKLTVKSPAKKTQVKIIIHGKTKKEIVLEQKDYTKTVEDVCVRLLKDNYENLGPAAVQLFGLASFDSKRSPKIIWKNPSSTFQDVVKNQENQNYEYYLRLRFVPKYEEQLEKLPNFGSDLVRYLFYQCSDDYVKDRLKKIFGKHIDNGPKKRGYAVLHMLIEIKEEGKDGPEYIKKYKKMEDFLPPAEIPRHFWNLFKKLKLEGNIKDQLDKHWESCCRLPVEELMLAYIRDVVQMVGIYGIEQYQADKVDGTKEKKEVSLVINVHTEDADMKGLYLDETLFSRIEDFRSVSIIPAVQSTAVNVHLDRSEGHSQVLGFTSMEVAESFVSGLNGYYRLLSDYYMSLCQQVEPPSQKTLTDLRCHGPVETDYAVEKLKHRYSDEQYYILKQHVTAFNSYDIIFSYQQQYRRWTIHKEKGKFRIEKDEERFDSLKKLINHMVEVRMALPSNPQCVRPRPEPCHNLRRLFFKEECLIPDEDMEDKMMAARALKQPVVFLTTDIQLEPNIGMCQTRYPLKEPVVLIITDLELEPNIGTCMCRTRYPLRQPVVLLTIDLELEPNIHVDLGRFTEVRTGYLHDGRKVAVKTLRKTKPEQMFMCYEHLRRCTEKMIQIEEPKFFVGVCGIQLSTPPALVMENAQFGSLHRFFQQRKPDQPIYLHHLLTASIQIASGLLYLQEHNVYHGNICCHNILLFKYAIDEIHVKIGDPGMVSLLNTQSIDYEENRRRVPWLAPELLNDMNQMTTQSDMYAFGTTMWEMFSFGKNPVDTMFRQFDSTMISQRMQQHKLPIPESLVIKKNEDIIKENEDYIPRIKQKVVEVMRLCWESQPQNRPGANEMVRDLNSIMASYGGSYHQYSRIPEYDLSAGDSASITSDLSSVPTVPVTYSEDISNSASLPPSNHIPTVPRQSVLYKRVPSIHSSSAIPSSPARKSETQVPSASISFMKGRPPMDPLQYLIPSKRLHIHNQVLGKGHYGEVRKGSLYKSAQDKTSPTTIAAKILMGEFQNVLDSPEFIKEAKLMAVLSHPHIVKFIGISDNKLILEYVENKSLSSFLRKQRETKTMWDVPKLVRISYEVAEGMKYLSSQKIIHCDLAGRNVLVTKEFQAKISDFGLAKELAKDKDYYTRSKDKDLPLLWCAPEAVSYRKFTIKSDIWSYGVLMWEIFTHGKTPRLSQADTKDTKQPKQHKQNQVDLLNNGVRLAKPSACPEDVYNFMMSCWEQEADDRPEFVQASSELGIENGRQSTLTDIDFRIFRKKFHERDETTKRTRHTCKTQDDYSQFGVHEEPMPQAMAPTIDNKPEAKPAPPTVLPPAPPPARPKQKPTEILGFIIPSPKLEQYEDKRLGQGEFGYVIKGKFRQINNQWVDVAVKKLKHNEEIKDAFEEEVNNIGTAEHENIVKFYGYMRNPDFVIVMEYVENGSLKAYLDKARETGNLIGHPRLLNICIDVAKGMDYLASINMVHSDLAARNILLTDTYKAKITDFGLSKTLMANKDYYRRQRKCKIPAFYVAPEYFAEQKLSVKGDVWGYGVMMWECFSMGDIPNLFGTETELGKIAYHTLEQGSRLSKPDGCPDSVYDLMGKCWKWEPELRPTFTQIHARCLQLQEEIGHDST</sequence>
<dbReference type="InterPro" id="IPR000299">
    <property type="entry name" value="FERM_domain"/>
</dbReference>
<accession>A0AA89BMZ2</accession>
<dbReference type="InterPro" id="IPR019749">
    <property type="entry name" value="Band_41_domain"/>
</dbReference>
<feature type="region of interest" description="Disordered" evidence="13">
    <location>
        <begin position="1"/>
        <end position="36"/>
    </location>
</feature>
<protein>
    <recommendedName>
        <fullName evidence="18">Non-specific protein-tyrosine kinase</fullName>
    </recommendedName>
</protein>
<feature type="compositionally biased region" description="Low complexity" evidence="13">
    <location>
        <begin position="1"/>
        <end position="23"/>
    </location>
</feature>
<dbReference type="GO" id="GO:0004715">
    <property type="term" value="F:non-membrane spanning protein tyrosine kinase activity"/>
    <property type="evidence" value="ECO:0007669"/>
    <property type="project" value="UniProtKB-EC"/>
</dbReference>
<dbReference type="InterPro" id="IPR036860">
    <property type="entry name" value="SH2_dom_sf"/>
</dbReference>
<feature type="binding site" evidence="12">
    <location>
        <position position="1087"/>
    </location>
    <ligand>
        <name>ATP</name>
        <dbReference type="ChEBI" id="CHEBI:30616"/>
    </ligand>
</feature>
<dbReference type="PROSITE" id="PS50057">
    <property type="entry name" value="FERM_3"/>
    <property type="match status" value="1"/>
</dbReference>
<gene>
    <name evidence="16" type="ORF">FSP39_024248</name>
</gene>
<feature type="region of interest" description="Disordered" evidence="13">
    <location>
        <begin position="1009"/>
        <end position="1034"/>
    </location>
</feature>
<evidence type="ECO:0000256" key="1">
    <source>
        <dbReference type="ARBA" id="ARBA00004308"/>
    </source>
</evidence>
<feature type="compositionally biased region" description="Polar residues" evidence="13">
    <location>
        <begin position="76"/>
        <end position="92"/>
    </location>
</feature>
<keyword evidence="6" id="KW-0418">Kinase</keyword>
<dbReference type="SUPFAM" id="SSF55550">
    <property type="entry name" value="SH2 domain"/>
    <property type="match status" value="1"/>
</dbReference>
<dbReference type="GO" id="GO:0019221">
    <property type="term" value="P:cytokine-mediated signaling pathway"/>
    <property type="evidence" value="ECO:0007669"/>
    <property type="project" value="TreeGrafter"/>
</dbReference>
<dbReference type="InterPro" id="IPR011009">
    <property type="entry name" value="Kinase-like_dom_sf"/>
</dbReference>
<keyword evidence="8" id="KW-0727">SH2 domain</keyword>
<dbReference type="InterPro" id="IPR000719">
    <property type="entry name" value="Prot_kinase_dom"/>
</dbReference>
<dbReference type="PRINTS" id="PR00109">
    <property type="entry name" value="TYRKINASE"/>
</dbReference>
<feature type="region of interest" description="Disordered" evidence="13">
    <location>
        <begin position="1384"/>
        <end position="1408"/>
    </location>
</feature>
<dbReference type="GO" id="GO:0005524">
    <property type="term" value="F:ATP binding"/>
    <property type="evidence" value="ECO:0007669"/>
    <property type="project" value="UniProtKB-UniRule"/>
</dbReference>
<dbReference type="PROSITE" id="PS00107">
    <property type="entry name" value="PROTEIN_KINASE_ATP"/>
    <property type="match status" value="2"/>
</dbReference>
<evidence type="ECO:0000256" key="10">
    <source>
        <dbReference type="ARBA" id="ARBA00023137"/>
    </source>
</evidence>
<evidence type="ECO:0008006" key="18">
    <source>
        <dbReference type="Google" id="ProtNLM"/>
    </source>
</evidence>
<feature type="compositionally biased region" description="Polar residues" evidence="13">
    <location>
        <begin position="24"/>
        <end position="36"/>
    </location>
</feature>
<keyword evidence="4" id="KW-0677">Repeat</keyword>
<comment type="catalytic activity">
    <reaction evidence="11">
        <text>L-tyrosyl-[protein] + ATP = O-phospho-L-tyrosyl-[protein] + ADP + H(+)</text>
        <dbReference type="Rhea" id="RHEA:10596"/>
        <dbReference type="Rhea" id="RHEA-COMP:10136"/>
        <dbReference type="Rhea" id="RHEA-COMP:20101"/>
        <dbReference type="ChEBI" id="CHEBI:15378"/>
        <dbReference type="ChEBI" id="CHEBI:30616"/>
        <dbReference type="ChEBI" id="CHEBI:46858"/>
        <dbReference type="ChEBI" id="CHEBI:61978"/>
        <dbReference type="ChEBI" id="CHEBI:456216"/>
        <dbReference type="EC" id="2.7.10.2"/>
    </reaction>
</comment>
<dbReference type="GO" id="GO:0012505">
    <property type="term" value="C:endomembrane system"/>
    <property type="evidence" value="ECO:0007669"/>
    <property type="project" value="UniProtKB-SubCell"/>
</dbReference>
<keyword evidence="2" id="KW-0597">Phosphoprotein</keyword>
<dbReference type="InterPro" id="IPR001245">
    <property type="entry name" value="Ser-Thr/Tyr_kinase_cat_dom"/>
</dbReference>
<dbReference type="PROSITE" id="PS00109">
    <property type="entry name" value="PROTEIN_KINASE_TYR"/>
    <property type="match status" value="2"/>
</dbReference>
<evidence type="ECO:0000256" key="12">
    <source>
        <dbReference type="PROSITE-ProRule" id="PRU10141"/>
    </source>
</evidence>
<evidence type="ECO:0000256" key="8">
    <source>
        <dbReference type="ARBA" id="ARBA00022999"/>
    </source>
</evidence>
<organism evidence="16 17">
    <name type="scientific">Pinctada imbricata</name>
    <name type="common">Atlantic pearl-oyster</name>
    <name type="synonym">Pinctada martensii</name>
    <dbReference type="NCBI Taxonomy" id="66713"/>
    <lineage>
        <taxon>Eukaryota</taxon>
        <taxon>Metazoa</taxon>
        <taxon>Spiralia</taxon>
        <taxon>Lophotrochozoa</taxon>
        <taxon>Mollusca</taxon>
        <taxon>Bivalvia</taxon>
        <taxon>Autobranchia</taxon>
        <taxon>Pteriomorphia</taxon>
        <taxon>Pterioida</taxon>
        <taxon>Pterioidea</taxon>
        <taxon>Pteriidae</taxon>
        <taxon>Pinctada</taxon>
    </lineage>
</organism>
<dbReference type="EMBL" id="VSWD01000011">
    <property type="protein sequence ID" value="KAK3088827.1"/>
    <property type="molecule type" value="Genomic_DNA"/>
</dbReference>
<dbReference type="Pfam" id="PF21990">
    <property type="entry name" value="SH2_1"/>
    <property type="match status" value="1"/>
</dbReference>
<dbReference type="GO" id="GO:0005126">
    <property type="term" value="F:cytokine receptor binding"/>
    <property type="evidence" value="ECO:0007669"/>
    <property type="project" value="TreeGrafter"/>
</dbReference>
<evidence type="ECO:0000256" key="4">
    <source>
        <dbReference type="ARBA" id="ARBA00022737"/>
    </source>
</evidence>
<name>A0AA89BMZ2_PINIB</name>
<keyword evidence="5 12" id="KW-0547">Nucleotide-binding</keyword>
<keyword evidence="17" id="KW-1185">Reference proteome</keyword>
<dbReference type="GO" id="GO:0030182">
    <property type="term" value="P:neuron differentiation"/>
    <property type="evidence" value="ECO:0007669"/>
    <property type="project" value="UniProtKB-ARBA"/>
</dbReference>
<dbReference type="PROSITE" id="PS50011">
    <property type="entry name" value="PROTEIN_KINASE_DOM"/>
    <property type="match status" value="3"/>
</dbReference>
<feature type="region of interest" description="Disordered" evidence="13">
    <location>
        <begin position="76"/>
        <end position="95"/>
    </location>
</feature>
<dbReference type="SUPFAM" id="SSF56112">
    <property type="entry name" value="Protein kinase-like (PK-like)"/>
    <property type="match status" value="3"/>
</dbReference>
<evidence type="ECO:0000256" key="3">
    <source>
        <dbReference type="ARBA" id="ARBA00022679"/>
    </source>
</evidence>
<evidence type="ECO:0000259" key="15">
    <source>
        <dbReference type="PROSITE" id="PS50057"/>
    </source>
</evidence>
<feature type="domain" description="Protein kinase" evidence="14">
    <location>
        <begin position="1425"/>
        <end position="1693"/>
    </location>
</feature>
<feature type="domain" description="FERM" evidence="15">
    <location>
        <begin position="106"/>
        <end position="436"/>
    </location>
</feature>
<evidence type="ECO:0000256" key="11">
    <source>
        <dbReference type="ARBA" id="ARBA00051245"/>
    </source>
</evidence>
<dbReference type="GO" id="GO:0048468">
    <property type="term" value="P:cell development"/>
    <property type="evidence" value="ECO:0007669"/>
    <property type="project" value="UniProtKB-ARBA"/>
</dbReference>
<dbReference type="SMART" id="SM00295">
    <property type="entry name" value="B41"/>
    <property type="match status" value="1"/>
</dbReference>
<dbReference type="Proteomes" id="UP001186944">
    <property type="component" value="Unassembled WGS sequence"/>
</dbReference>
<comment type="subcellular location">
    <subcellularLocation>
        <location evidence="1">Endomembrane system</location>
    </subcellularLocation>
</comment>
<dbReference type="InterPro" id="IPR051286">
    <property type="entry name" value="JAK"/>
</dbReference>
<feature type="domain" description="Protein kinase" evidence="14">
    <location>
        <begin position="1052"/>
        <end position="1333"/>
    </location>
</feature>
<reference evidence="16" key="1">
    <citation type="submission" date="2019-08" db="EMBL/GenBank/DDBJ databases">
        <title>The improved chromosome-level genome for the pearl oyster Pinctada fucata martensii using PacBio sequencing and Hi-C.</title>
        <authorList>
            <person name="Zheng Z."/>
        </authorList>
    </citation>
    <scope>NUCLEOTIDE SEQUENCE</scope>
    <source>
        <strain evidence="16">ZZ-2019</strain>
        <tissue evidence="16">Adductor muscle</tissue>
    </source>
</reference>
<dbReference type="GO" id="GO:0007259">
    <property type="term" value="P:cell surface receptor signaling pathway via JAK-STAT"/>
    <property type="evidence" value="ECO:0007669"/>
    <property type="project" value="TreeGrafter"/>
</dbReference>
<dbReference type="InterPro" id="IPR000980">
    <property type="entry name" value="SH2"/>
</dbReference>
<dbReference type="Gene3D" id="1.10.510.10">
    <property type="entry name" value="Transferase(Phosphotransferase) domain 1"/>
    <property type="match status" value="3"/>
</dbReference>
<evidence type="ECO:0000256" key="9">
    <source>
        <dbReference type="ARBA" id="ARBA00023136"/>
    </source>
</evidence>
<dbReference type="CDD" id="cd00192">
    <property type="entry name" value="PTKc"/>
    <property type="match status" value="2"/>
</dbReference>
<dbReference type="FunFam" id="1.10.510.10:FF:001512">
    <property type="entry name" value="Receptor tyrosine-protein kinase erbB-2"/>
    <property type="match status" value="2"/>
</dbReference>
<dbReference type="Gene3D" id="3.30.505.10">
    <property type="entry name" value="SH2 domain"/>
    <property type="match status" value="1"/>
</dbReference>
<dbReference type="PANTHER" id="PTHR45807">
    <property type="entry name" value="TYROSINE-PROTEIN KINASE HOPSCOTCH"/>
    <property type="match status" value="1"/>
</dbReference>
<dbReference type="GO" id="GO:0050793">
    <property type="term" value="P:regulation of developmental process"/>
    <property type="evidence" value="ECO:0007669"/>
    <property type="project" value="UniProtKB-ARBA"/>
</dbReference>
<feature type="compositionally biased region" description="Low complexity" evidence="13">
    <location>
        <begin position="1009"/>
        <end position="1018"/>
    </location>
</feature>
<evidence type="ECO:0000313" key="17">
    <source>
        <dbReference type="Proteomes" id="UP001186944"/>
    </source>
</evidence>
<dbReference type="InterPro" id="IPR017441">
    <property type="entry name" value="Protein_kinase_ATP_BS"/>
</dbReference>
<dbReference type="InterPro" id="IPR008266">
    <property type="entry name" value="Tyr_kinase_AS"/>
</dbReference>
<keyword evidence="3" id="KW-0808">Transferase</keyword>
<evidence type="ECO:0000256" key="2">
    <source>
        <dbReference type="ARBA" id="ARBA00022553"/>
    </source>
</evidence>
<evidence type="ECO:0000256" key="5">
    <source>
        <dbReference type="ARBA" id="ARBA00022741"/>
    </source>
</evidence>
<dbReference type="GO" id="GO:0005829">
    <property type="term" value="C:cytosol"/>
    <property type="evidence" value="ECO:0007669"/>
    <property type="project" value="TreeGrafter"/>
</dbReference>